<organism evidence="2 3">
    <name type="scientific">Pontibacter flavimaris</name>
    <dbReference type="NCBI Taxonomy" id="1797110"/>
    <lineage>
        <taxon>Bacteria</taxon>
        <taxon>Pseudomonadati</taxon>
        <taxon>Bacteroidota</taxon>
        <taxon>Cytophagia</taxon>
        <taxon>Cytophagales</taxon>
        <taxon>Hymenobacteraceae</taxon>
        <taxon>Pontibacter</taxon>
    </lineage>
</organism>
<evidence type="ECO:0000313" key="3">
    <source>
        <dbReference type="Proteomes" id="UP000186551"/>
    </source>
</evidence>
<dbReference type="EMBL" id="LVWA01000010">
    <property type="protein sequence ID" value="OKL38991.1"/>
    <property type="molecule type" value="Genomic_DNA"/>
</dbReference>
<sequence>MKTLGCITILYLCLALLASGCAKTAPVPACTTAEVVAQDCQPGWFILKLEDDSEEIAGKSGAYVGQLHGGFVTTHNLPEQYREAGAKVSLRMVLDGSNGPRCTANYMMYPAVKVVEVCTEPERTHR</sequence>
<accession>A0A1Q5P9X6</accession>
<comment type="caution">
    <text evidence="2">The sequence shown here is derived from an EMBL/GenBank/DDBJ whole genome shotgun (WGS) entry which is preliminary data.</text>
</comment>
<keyword evidence="1" id="KW-0732">Signal</keyword>
<protein>
    <recommendedName>
        <fullName evidence="4">Lipoprotein</fullName>
    </recommendedName>
</protein>
<feature type="signal peptide" evidence="1">
    <location>
        <begin position="1"/>
        <end position="24"/>
    </location>
</feature>
<dbReference type="Proteomes" id="UP000186551">
    <property type="component" value="Unassembled WGS sequence"/>
</dbReference>
<dbReference type="PROSITE" id="PS51257">
    <property type="entry name" value="PROKAR_LIPOPROTEIN"/>
    <property type="match status" value="1"/>
</dbReference>
<evidence type="ECO:0008006" key="4">
    <source>
        <dbReference type="Google" id="ProtNLM"/>
    </source>
</evidence>
<gene>
    <name evidence="2" type="ORF">A3841_03315</name>
</gene>
<reference evidence="2 3" key="1">
    <citation type="submission" date="2016-03" db="EMBL/GenBank/DDBJ databases">
        <title>Genome sequence of Pontibacter sp. nov., of the family cytophagaceae, isolated from marine sediment of the Yellow Sea, China.</title>
        <authorList>
            <person name="Zhang G."/>
            <person name="Zhang R."/>
        </authorList>
    </citation>
    <scope>NUCLEOTIDE SEQUENCE [LARGE SCALE GENOMIC DNA]</scope>
    <source>
        <strain evidence="2 3">S10-8</strain>
    </source>
</reference>
<name>A0A1Q5P9X6_9BACT</name>
<dbReference type="AlphaFoldDB" id="A0A1Q5P9X6"/>
<dbReference type="RefSeq" id="WP_073853698.1">
    <property type="nucleotide sequence ID" value="NZ_LVWA01000010.1"/>
</dbReference>
<evidence type="ECO:0000256" key="1">
    <source>
        <dbReference type="SAM" id="SignalP"/>
    </source>
</evidence>
<proteinExistence type="predicted"/>
<evidence type="ECO:0000313" key="2">
    <source>
        <dbReference type="EMBL" id="OKL38991.1"/>
    </source>
</evidence>
<keyword evidence="3" id="KW-1185">Reference proteome</keyword>
<feature type="chain" id="PRO_5012614952" description="Lipoprotein" evidence="1">
    <location>
        <begin position="25"/>
        <end position="126"/>
    </location>
</feature>
<dbReference type="OrthoDB" id="853431at2"/>